<dbReference type="Proteomes" id="UP000297299">
    <property type="component" value="Unassembled WGS sequence"/>
</dbReference>
<accession>A0A4Y8DF02</accession>
<protein>
    <submittedName>
        <fullName evidence="2">Uncharacterized protein</fullName>
    </submittedName>
</protein>
<proteinExistence type="predicted"/>
<feature type="region of interest" description="Disordered" evidence="1">
    <location>
        <begin position="52"/>
        <end position="87"/>
    </location>
</feature>
<dbReference type="EMBL" id="PHWZ01000020">
    <property type="protein sequence ID" value="TEY84151.1"/>
    <property type="molecule type" value="Genomic_DNA"/>
</dbReference>
<gene>
    <name evidence="2" type="ORF">BOTCAL_0020g00260</name>
</gene>
<feature type="compositionally biased region" description="Pro residues" evidence="1">
    <location>
        <begin position="60"/>
        <end position="87"/>
    </location>
</feature>
<keyword evidence="3" id="KW-1185">Reference proteome</keyword>
<evidence type="ECO:0000313" key="2">
    <source>
        <dbReference type="EMBL" id="TEY84151.1"/>
    </source>
</evidence>
<evidence type="ECO:0000313" key="3">
    <source>
        <dbReference type="Proteomes" id="UP000297299"/>
    </source>
</evidence>
<reference evidence="2 3" key="1">
    <citation type="submission" date="2017-11" db="EMBL/GenBank/DDBJ databases">
        <title>Comparative genomics of Botrytis spp.</title>
        <authorList>
            <person name="Valero-Jimenez C.A."/>
            <person name="Tapia P."/>
            <person name="Veloso J."/>
            <person name="Silva-Moreno E."/>
            <person name="Staats M."/>
            <person name="Valdes J.H."/>
            <person name="Van Kan J.A.L."/>
        </authorList>
    </citation>
    <scope>NUCLEOTIDE SEQUENCE [LARGE SCALE GENOMIC DNA]</scope>
    <source>
        <strain evidence="2 3">MUCL2830</strain>
    </source>
</reference>
<organism evidence="2 3">
    <name type="scientific">Botryotinia calthae</name>
    <dbReference type="NCBI Taxonomy" id="38488"/>
    <lineage>
        <taxon>Eukaryota</taxon>
        <taxon>Fungi</taxon>
        <taxon>Dikarya</taxon>
        <taxon>Ascomycota</taxon>
        <taxon>Pezizomycotina</taxon>
        <taxon>Leotiomycetes</taxon>
        <taxon>Helotiales</taxon>
        <taxon>Sclerotiniaceae</taxon>
        <taxon>Botryotinia</taxon>
    </lineage>
</organism>
<evidence type="ECO:0000256" key="1">
    <source>
        <dbReference type="SAM" id="MobiDB-lite"/>
    </source>
</evidence>
<sequence>MGTTTVTLPTATTSSTVVTRVDSSSATSSSACLTLVARNGDYDDAALLAANGYDSDVPTTGPPPTTPDTPPTDPNSPIIPDPCPPISPIKKRHKNAAEKFGSLIPSCYQTL</sequence>
<comment type="caution">
    <text evidence="2">The sequence shown here is derived from an EMBL/GenBank/DDBJ whole genome shotgun (WGS) entry which is preliminary data.</text>
</comment>
<dbReference type="AlphaFoldDB" id="A0A4Y8DF02"/>
<name>A0A4Y8DF02_9HELO</name>